<organism evidence="1 2">
    <name type="scientific">Tanacetum coccineum</name>
    <dbReference type="NCBI Taxonomy" id="301880"/>
    <lineage>
        <taxon>Eukaryota</taxon>
        <taxon>Viridiplantae</taxon>
        <taxon>Streptophyta</taxon>
        <taxon>Embryophyta</taxon>
        <taxon>Tracheophyta</taxon>
        <taxon>Spermatophyta</taxon>
        <taxon>Magnoliopsida</taxon>
        <taxon>eudicotyledons</taxon>
        <taxon>Gunneridae</taxon>
        <taxon>Pentapetalae</taxon>
        <taxon>asterids</taxon>
        <taxon>campanulids</taxon>
        <taxon>Asterales</taxon>
        <taxon>Asteraceae</taxon>
        <taxon>Asteroideae</taxon>
        <taxon>Anthemideae</taxon>
        <taxon>Anthemidinae</taxon>
        <taxon>Tanacetum</taxon>
    </lineage>
</organism>
<comment type="caution">
    <text evidence="1">The sequence shown here is derived from an EMBL/GenBank/DDBJ whole genome shotgun (WGS) entry which is preliminary data.</text>
</comment>
<reference evidence="1" key="2">
    <citation type="submission" date="2022-01" db="EMBL/GenBank/DDBJ databases">
        <authorList>
            <person name="Yamashiro T."/>
            <person name="Shiraishi A."/>
            <person name="Satake H."/>
            <person name="Nakayama K."/>
        </authorList>
    </citation>
    <scope>NUCLEOTIDE SEQUENCE</scope>
</reference>
<dbReference type="Proteomes" id="UP001151760">
    <property type="component" value="Unassembled WGS sequence"/>
</dbReference>
<dbReference type="PANTHER" id="PTHR47169:SF2">
    <property type="entry name" value="OS01G0541250 PROTEIN"/>
    <property type="match status" value="1"/>
</dbReference>
<gene>
    <name evidence="1" type="ORF">Tco_0939000</name>
</gene>
<protein>
    <recommendedName>
        <fullName evidence="3">Transposase</fullName>
    </recommendedName>
</protein>
<evidence type="ECO:0008006" key="3">
    <source>
        <dbReference type="Google" id="ProtNLM"/>
    </source>
</evidence>
<accession>A0ABQ5DIT9</accession>
<reference evidence="1" key="1">
    <citation type="journal article" date="2022" name="Int. J. Mol. Sci.">
        <title>Draft Genome of Tanacetum Coccineum: Genomic Comparison of Closely Related Tanacetum-Family Plants.</title>
        <authorList>
            <person name="Yamashiro T."/>
            <person name="Shiraishi A."/>
            <person name="Nakayama K."/>
            <person name="Satake H."/>
        </authorList>
    </citation>
    <scope>NUCLEOTIDE SEQUENCE</scope>
</reference>
<sequence>MSWLIQKILPVIRARWSQRHMGPIYIQKDNTKPRIGVDDSKFLQEVSQDGFDILSPFCGDIKNFADVGSGVLGYCGSHSDLELLRELLPSDQRAL</sequence>
<name>A0ABQ5DIT9_9ASTR</name>
<dbReference type="EMBL" id="BQNB010015362">
    <property type="protein sequence ID" value="GJT39135.1"/>
    <property type="molecule type" value="Genomic_DNA"/>
</dbReference>
<evidence type="ECO:0000313" key="2">
    <source>
        <dbReference type="Proteomes" id="UP001151760"/>
    </source>
</evidence>
<dbReference type="PANTHER" id="PTHR47169">
    <property type="entry name" value="OS01G0541250 PROTEIN"/>
    <property type="match status" value="1"/>
</dbReference>
<keyword evidence="2" id="KW-1185">Reference proteome</keyword>
<evidence type="ECO:0000313" key="1">
    <source>
        <dbReference type="EMBL" id="GJT39135.1"/>
    </source>
</evidence>
<proteinExistence type="predicted"/>